<sequence length="287" mass="32173">MDNSNPKSINDDYVRTWTISSSPPFDSNTNTFQATNKVSCTIKHQRHGVISSLLHSHSGDQQPPLRAKFFGVGGDFTCFDESNPTPQKLLFIAGGIDLPRSINLCRTRPFSHNLRPFGQMMAVTRCMSKRQITALYGRKRYKTAVYVAIYGRLRPFTIVSCRRNVRPGFTPFLAMFEALTQTKQKVDIAVLFAGRGDEIDLLKHLISADIASSVSTFDSTGINATTECGPLKLYNRRMQFNDIPNVSDVTNKYVYVCGPAQLMIDAYSWLTKAGVKSSQLKKESFLF</sequence>
<dbReference type="InterPro" id="IPR039261">
    <property type="entry name" value="FNR_nucleotide-bd"/>
</dbReference>
<evidence type="ECO:0000313" key="1">
    <source>
        <dbReference type="EMBL" id="CAF2200875.1"/>
    </source>
</evidence>
<dbReference type="SUPFAM" id="SSF52343">
    <property type="entry name" value="Ferredoxin reductase-like, C-terminal NADP-linked domain"/>
    <property type="match status" value="1"/>
</dbReference>
<name>A0A816ZEE3_9BILA</name>
<accession>A0A816ZEE3</accession>
<dbReference type="Gene3D" id="3.40.50.80">
    <property type="entry name" value="Nucleotide-binding domain of ferredoxin-NADP reductase (FNR) module"/>
    <property type="match status" value="1"/>
</dbReference>
<dbReference type="AlphaFoldDB" id="A0A816ZEE3"/>
<reference evidence="1" key="1">
    <citation type="submission" date="2021-02" db="EMBL/GenBank/DDBJ databases">
        <authorList>
            <person name="Nowell W R."/>
        </authorList>
    </citation>
    <scope>NUCLEOTIDE SEQUENCE</scope>
</reference>
<dbReference type="PANTHER" id="PTHR42815:SF2">
    <property type="entry name" value="FAD-BINDING, PUTATIVE (AFU_ORTHOLOGUE AFUA_6G07600)-RELATED"/>
    <property type="match status" value="1"/>
</dbReference>
<organism evidence="1 2">
    <name type="scientific">Rotaria magnacalcarata</name>
    <dbReference type="NCBI Taxonomy" id="392030"/>
    <lineage>
        <taxon>Eukaryota</taxon>
        <taxon>Metazoa</taxon>
        <taxon>Spiralia</taxon>
        <taxon>Gnathifera</taxon>
        <taxon>Rotifera</taxon>
        <taxon>Eurotatoria</taxon>
        <taxon>Bdelloidea</taxon>
        <taxon>Philodinida</taxon>
        <taxon>Philodinidae</taxon>
        <taxon>Rotaria</taxon>
    </lineage>
</organism>
<dbReference type="Proteomes" id="UP000663887">
    <property type="component" value="Unassembled WGS sequence"/>
</dbReference>
<protein>
    <submittedName>
        <fullName evidence="1">Uncharacterized protein</fullName>
    </submittedName>
</protein>
<comment type="caution">
    <text evidence="1">The sequence shown here is derived from an EMBL/GenBank/DDBJ whole genome shotgun (WGS) entry which is preliminary data.</text>
</comment>
<dbReference type="EMBL" id="CAJNRG010016481">
    <property type="protein sequence ID" value="CAF2200875.1"/>
    <property type="molecule type" value="Genomic_DNA"/>
</dbReference>
<evidence type="ECO:0000313" key="2">
    <source>
        <dbReference type="Proteomes" id="UP000663887"/>
    </source>
</evidence>
<gene>
    <name evidence="1" type="ORF">XDN619_LOCUS32775</name>
</gene>
<proteinExistence type="predicted"/>
<dbReference type="PANTHER" id="PTHR42815">
    <property type="entry name" value="FAD-BINDING, PUTATIVE (AFU_ORTHOLOGUE AFUA_6G07600)-RELATED"/>
    <property type="match status" value="1"/>
</dbReference>